<dbReference type="EMBL" id="CP013187">
    <property type="protein sequence ID" value="ALO41280.1"/>
    <property type="molecule type" value="Genomic_DNA"/>
</dbReference>
<evidence type="ECO:0000313" key="2">
    <source>
        <dbReference type="Proteomes" id="UP000061457"/>
    </source>
</evidence>
<gene>
    <name evidence="1" type="ORF">PP2015_761</name>
</gene>
<dbReference type="PATRIC" id="fig|161398.10.peg.774"/>
<accession>A0A0S2JYT5</accession>
<dbReference type="Proteomes" id="UP000061457">
    <property type="component" value="Chromosome I"/>
</dbReference>
<dbReference type="Pfam" id="PF11739">
    <property type="entry name" value="YdbH-like"/>
    <property type="match status" value="1"/>
</dbReference>
<evidence type="ECO:0000313" key="1">
    <source>
        <dbReference type="EMBL" id="ALO41280.1"/>
    </source>
</evidence>
<dbReference type="OrthoDB" id="9801055at2"/>
<sequence length="853" mass="93538">MFKKGLLWVSVFLFTALICLYGFRNTLVAKVASHYLGDANVELSCIDWSLTGLRSIRVERACIEHSTASIELINADINLSNVVLAELNVALKQVTETSAETPHLKSLNLVLPDTRPLLNIKRIRLSGSPLIKPVTMSLIEPSLNQFEINGDLIGQLTIFKNKLALNQISLESNVIQAFKPEQVKMLAGSMNAVFDGLQLQFDGEIEVQAEHHLPECAMSANVQGDISGEIDLLNREAVADFNQLTNTVKTLSCFEALQAHLPQGIQATDFIADQVTVQLPSVLSVRNNLLSTDRVILSNGELTQVQLENLEAKIFTQDFKSQFSLKHQTALIGTLQLDGPVDIRDEAFQSQISISLIQPNVPTFLIDNSPIKQANIKLDSNLDVKGKLGGDMSFKSSNQLELLKAEFIDGQGQALKLPKVTLNLDVEGDLSERINAIADGELSLLSFNHPLLQGRDLKAKWQSKLIDDAIQFDADWQLKGIKQADNQIQGIQQSLNLKGSMQDFMNSSVLAVTTHLDAIATPELLVVDMNITSQVNFNEGIRFEHDIDVLDMNLSFRHELTNKAQPFQLVMIEQDLTGLQPVLEEIAPKLKIETGSTSVVASGDLVSQNVDFDVQFGASALFDTHYISNASGKITGQVNSGVINIPKTTVTIDEFRSGAVLTNITADLQAKDNQAWLSSITAEAFDGLLTADKFRLTKAPQRIEAKAENLDLAILAKAGREAGVELIGRVSGELPIEVRDGKVSITEGKLYNLGMGMLSVSENASVNALKAQQPQLKTVIGLLDNLDIDTLHSDVALTEDGWLTLGVNIKGENKSQAQPVNFNYTHHENIYTLFKALRLNDEISQQVEKALTQ</sequence>
<keyword evidence="2" id="KW-1185">Reference proteome</keyword>
<dbReference type="STRING" id="161398.PP2015_761"/>
<dbReference type="InterPro" id="IPR021730">
    <property type="entry name" value="YdbH"/>
</dbReference>
<protein>
    <submittedName>
        <fullName evidence="1">Uncharacterized protein</fullName>
    </submittedName>
</protein>
<reference evidence="1 2" key="1">
    <citation type="submission" date="2015-11" db="EMBL/GenBank/DDBJ databases">
        <authorList>
            <person name="Zhang Y."/>
            <person name="Guo Z."/>
        </authorList>
    </citation>
    <scope>NUCLEOTIDE SEQUENCE [LARGE SCALE GENOMIC DNA]</scope>
    <source>
        <strain evidence="1 2">KCTC 12086</strain>
    </source>
</reference>
<dbReference type="AlphaFoldDB" id="A0A0S2JYT5"/>
<name>A0A0S2JYT5_9GAMM</name>
<dbReference type="KEGG" id="pphe:PP2015_761"/>
<organism evidence="1 2">
    <name type="scientific">Pseudoalteromonas phenolica</name>
    <dbReference type="NCBI Taxonomy" id="161398"/>
    <lineage>
        <taxon>Bacteria</taxon>
        <taxon>Pseudomonadati</taxon>
        <taxon>Pseudomonadota</taxon>
        <taxon>Gammaproteobacteria</taxon>
        <taxon>Alteromonadales</taxon>
        <taxon>Pseudoalteromonadaceae</taxon>
        <taxon>Pseudoalteromonas</taxon>
    </lineage>
</organism>
<dbReference type="RefSeq" id="WP_058029034.1">
    <property type="nucleotide sequence ID" value="NZ_CP013187.1"/>
</dbReference>
<proteinExistence type="predicted"/>